<protein>
    <submittedName>
        <fullName evidence="1">Uncharacterized protein</fullName>
    </submittedName>
</protein>
<name>A0A699X3R5_TANCI</name>
<accession>A0A699X3R5</accession>
<dbReference type="AlphaFoldDB" id="A0A699X3R5"/>
<dbReference type="EMBL" id="BKCJ011783560">
    <property type="protein sequence ID" value="GFD52536.1"/>
    <property type="molecule type" value="Genomic_DNA"/>
</dbReference>
<proteinExistence type="predicted"/>
<comment type="caution">
    <text evidence="1">The sequence shown here is derived from an EMBL/GenBank/DDBJ whole genome shotgun (WGS) entry which is preliminary data.</text>
</comment>
<feature type="non-terminal residue" evidence="1">
    <location>
        <position position="1"/>
    </location>
</feature>
<sequence>VVDVALAMAEEDEVAGLHFGFGYALGRAKHGPRAVLEADAVHLFIYLRYEARAIGAAARAGAIAVRRANPVNYGLEQALILGLG</sequence>
<organism evidence="1">
    <name type="scientific">Tanacetum cinerariifolium</name>
    <name type="common">Dalmatian daisy</name>
    <name type="synonym">Chrysanthemum cinerariifolium</name>
    <dbReference type="NCBI Taxonomy" id="118510"/>
    <lineage>
        <taxon>Eukaryota</taxon>
        <taxon>Viridiplantae</taxon>
        <taxon>Streptophyta</taxon>
        <taxon>Embryophyta</taxon>
        <taxon>Tracheophyta</taxon>
        <taxon>Spermatophyta</taxon>
        <taxon>Magnoliopsida</taxon>
        <taxon>eudicotyledons</taxon>
        <taxon>Gunneridae</taxon>
        <taxon>Pentapetalae</taxon>
        <taxon>asterids</taxon>
        <taxon>campanulids</taxon>
        <taxon>Asterales</taxon>
        <taxon>Asteraceae</taxon>
        <taxon>Asteroideae</taxon>
        <taxon>Anthemideae</taxon>
        <taxon>Anthemidinae</taxon>
        <taxon>Tanacetum</taxon>
    </lineage>
</organism>
<reference evidence="1" key="1">
    <citation type="journal article" date="2019" name="Sci. Rep.">
        <title>Draft genome of Tanacetum cinerariifolium, the natural source of mosquito coil.</title>
        <authorList>
            <person name="Yamashiro T."/>
            <person name="Shiraishi A."/>
            <person name="Satake H."/>
            <person name="Nakayama K."/>
        </authorList>
    </citation>
    <scope>NUCLEOTIDE SEQUENCE</scope>
</reference>
<gene>
    <name evidence="1" type="ORF">Tci_924505</name>
</gene>
<evidence type="ECO:0000313" key="1">
    <source>
        <dbReference type="EMBL" id="GFD52536.1"/>
    </source>
</evidence>